<evidence type="ECO:0000313" key="4">
    <source>
        <dbReference type="EMBL" id="SFN09301.1"/>
    </source>
</evidence>
<evidence type="ECO:0000313" key="5">
    <source>
        <dbReference type="Proteomes" id="UP000242222"/>
    </source>
</evidence>
<keyword evidence="5" id="KW-1185">Reference proteome</keyword>
<dbReference type="OrthoDB" id="9809197at2"/>
<dbReference type="AlphaFoldDB" id="A0A1I4W6S1"/>
<dbReference type="InterPro" id="IPR001107">
    <property type="entry name" value="Band_7"/>
</dbReference>
<gene>
    <name evidence="4" type="ORF">SAMN05216516_102329</name>
</gene>
<dbReference type="GO" id="GO:0098552">
    <property type="term" value="C:side of membrane"/>
    <property type="evidence" value="ECO:0007669"/>
    <property type="project" value="UniProtKB-ARBA"/>
</dbReference>
<dbReference type="STRING" id="1367852.SAMN05216516_102329"/>
<evidence type="ECO:0000256" key="2">
    <source>
        <dbReference type="ARBA" id="ARBA00008164"/>
    </source>
</evidence>
<accession>A0A1I4W6S1</accession>
<comment type="subcellular location">
    <subcellularLocation>
        <location evidence="1">Membrane</location>
        <topology evidence="1">Single-pass membrane protein</topology>
    </subcellularLocation>
</comment>
<dbReference type="Pfam" id="PF01145">
    <property type="entry name" value="Band_7"/>
    <property type="match status" value="1"/>
</dbReference>
<keyword evidence="4" id="KW-0378">Hydrolase</keyword>
<dbReference type="PRINTS" id="PR00721">
    <property type="entry name" value="STOMATIN"/>
</dbReference>
<dbReference type="EMBL" id="FOVC01000002">
    <property type="protein sequence ID" value="SFN09301.1"/>
    <property type="molecule type" value="Genomic_DNA"/>
</dbReference>
<dbReference type="GO" id="GO:0006508">
    <property type="term" value="P:proteolysis"/>
    <property type="evidence" value="ECO:0007669"/>
    <property type="project" value="UniProtKB-KW"/>
</dbReference>
<dbReference type="Gene3D" id="3.30.479.30">
    <property type="entry name" value="Band 7 domain"/>
    <property type="match status" value="1"/>
</dbReference>
<keyword evidence="4" id="KW-0645">Protease</keyword>
<name>A0A1I4W6S1_9GAMM</name>
<dbReference type="InterPro" id="IPR036013">
    <property type="entry name" value="Band_7/SPFH_dom_sf"/>
</dbReference>
<reference evidence="5" key="1">
    <citation type="submission" date="2016-10" db="EMBL/GenBank/DDBJ databases">
        <authorList>
            <person name="Varghese N."/>
            <person name="Submissions S."/>
        </authorList>
    </citation>
    <scope>NUCLEOTIDE SEQUENCE [LARGE SCALE GENOMIC DNA]</scope>
    <source>
        <strain evidence="5">N6PO6</strain>
    </source>
</reference>
<dbReference type="PANTHER" id="PTHR43327">
    <property type="entry name" value="STOMATIN-LIKE PROTEIN 2, MITOCHONDRIAL"/>
    <property type="match status" value="1"/>
</dbReference>
<dbReference type="SMART" id="SM00244">
    <property type="entry name" value="PHB"/>
    <property type="match status" value="1"/>
</dbReference>
<dbReference type="RefSeq" id="WP_092875776.1">
    <property type="nucleotide sequence ID" value="NZ_FOVC01000002.1"/>
</dbReference>
<organism evidence="4 5">
    <name type="scientific">Izhakiella capsodis</name>
    <dbReference type="NCBI Taxonomy" id="1367852"/>
    <lineage>
        <taxon>Bacteria</taxon>
        <taxon>Pseudomonadati</taxon>
        <taxon>Pseudomonadota</taxon>
        <taxon>Gammaproteobacteria</taxon>
        <taxon>Enterobacterales</taxon>
        <taxon>Erwiniaceae</taxon>
        <taxon>Izhakiella</taxon>
    </lineage>
</organism>
<dbReference type="FunFam" id="3.30.479.30:FF:000004">
    <property type="entry name" value="Putative membrane protease family, stomatin"/>
    <property type="match status" value="1"/>
</dbReference>
<comment type="similarity">
    <text evidence="2">Belongs to the band 7/mec-2 family.</text>
</comment>
<feature type="domain" description="Band 7" evidence="3">
    <location>
        <begin position="21"/>
        <end position="179"/>
    </location>
</feature>
<evidence type="ECO:0000259" key="3">
    <source>
        <dbReference type="SMART" id="SM00244"/>
    </source>
</evidence>
<dbReference type="InterPro" id="IPR050710">
    <property type="entry name" value="Band7/mec-2_domain"/>
</dbReference>
<sequence>MQAGLFAIVILLIVVLVTLFKCVRIVPQGQQWIVERLGKYRVTLSAGLNILIPYIDNVAYKLSTKDQMFDIPTQEVITRDNAVVSVNAICFVKIADPQKAAYGVENFELATVNLGMTSLRATIGKMDLDESLSSRDVIKGELLMAMADQMTDWGLIVRSIEIQDINPSSSMQVAMEQQAAAERERKAIETRAAGKKRAAILEAEGVKQSTILKAEADQEAAIRQAAAAISLAEGTKHANQLLADSVSMSGGQEALNYQLATRYVDALSALSSSNNSKIIAMPADLAKSVGGLVNAGVALGVGSDLAVQQPAQK</sequence>
<dbReference type="PANTHER" id="PTHR43327:SF10">
    <property type="entry name" value="STOMATIN-LIKE PROTEIN 2, MITOCHONDRIAL"/>
    <property type="match status" value="1"/>
</dbReference>
<evidence type="ECO:0000256" key="1">
    <source>
        <dbReference type="ARBA" id="ARBA00004167"/>
    </source>
</evidence>
<dbReference type="CDD" id="cd08829">
    <property type="entry name" value="SPFH_paraslipin"/>
    <property type="match status" value="1"/>
</dbReference>
<dbReference type="GO" id="GO:0005886">
    <property type="term" value="C:plasma membrane"/>
    <property type="evidence" value="ECO:0007669"/>
    <property type="project" value="UniProtKB-ARBA"/>
</dbReference>
<dbReference type="GO" id="GO:0008233">
    <property type="term" value="F:peptidase activity"/>
    <property type="evidence" value="ECO:0007669"/>
    <property type="project" value="UniProtKB-KW"/>
</dbReference>
<dbReference type="Proteomes" id="UP000242222">
    <property type="component" value="Unassembled WGS sequence"/>
</dbReference>
<proteinExistence type="inferred from homology"/>
<dbReference type="InterPro" id="IPR001972">
    <property type="entry name" value="Stomatin_HflK_fam"/>
</dbReference>
<dbReference type="SUPFAM" id="SSF117892">
    <property type="entry name" value="Band 7/SPFH domain"/>
    <property type="match status" value="1"/>
</dbReference>
<protein>
    <submittedName>
        <fullName evidence="4">Regulator of protease activity HflC, stomatin/prohibitin superfamily</fullName>
    </submittedName>
</protein>